<proteinExistence type="predicted"/>
<gene>
    <name evidence="1" type="ORF">AARE701A_LOCUS9135</name>
</gene>
<evidence type="ECO:0000313" key="2">
    <source>
        <dbReference type="Proteomes" id="UP000682877"/>
    </source>
</evidence>
<keyword evidence="2" id="KW-1185">Reference proteome</keyword>
<accession>A0A8S2A3F9</accession>
<dbReference type="AlphaFoldDB" id="A0A8S2A3F9"/>
<protein>
    <submittedName>
        <fullName evidence="1">Uncharacterized protein</fullName>
    </submittedName>
</protein>
<organism evidence="1 2">
    <name type="scientific">Arabidopsis arenosa</name>
    <name type="common">Sand rock-cress</name>
    <name type="synonym">Cardaminopsis arenosa</name>
    <dbReference type="NCBI Taxonomy" id="38785"/>
    <lineage>
        <taxon>Eukaryota</taxon>
        <taxon>Viridiplantae</taxon>
        <taxon>Streptophyta</taxon>
        <taxon>Embryophyta</taxon>
        <taxon>Tracheophyta</taxon>
        <taxon>Spermatophyta</taxon>
        <taxon>Magnoliopsida</taxon>
        <taxon>eudicotyledons</taxon>
        <taxon>Gunneridae</taxon>
        <taxon>Pentapetalae</taxon>
        <taxon>rosids</taxon>
        <taxon>malvids</taxon>
        <taxon>Brassicales</taxon>
        <taxon>Brassicaceae</taxon>
        <taxon>Camelineae</taxon>
        <taxon>Arabidopsis</taxon>
    </lineage>
</organism>
<sequence length="117" mass="13363">MLPLRKVFNSIHFESSLLTIYLFESPTLYTISSKEGLDAGTALLLVASYTSLSVLDPTNLVFDQDKKNKKEISDPSFEHVREYVLIDLEKFHEVMLDPAEKIELYMFEEKDVLSAGD</sequence>
<evidence type="ECO:0000313" key="1">
    <source>
        <dbReference type="EMBL" id="CAE5993776.1"/>
    </source>
</evidence>
<name>A0A8S2A3F9_ARAAE</name>
<dbReference type="Proteomes" id="UP000682877">
    <property type="component" value="Chromosome 3"/>
</dbReference>
<dbReference type="EMBL" id="LR999453">
    <property type="protein sequence ID" value="CAE5993776.1"/>
    <property type="molecule type" value="Genomic_DNA"/>
</dbReference>
<reference evidence="1" key="1">
    <citation type="submission" date="2021-01" db="EMBL/GenBank/DDBJ databases">
        <authorList>
            <person name="Bezrukov I."/>
        </authorList>
    </citation>
    <scope>NUCLEOTIDE SEQUENCE</scope>
</reference>